<proteinExistence type="predicted"/>
<dbReference type="InParanoid" id="A0A0N7KHC4"/>
<feature type="region of interest" description="Disordered" evidence="1">
    <location>
        <begin position="64"/>
        <end position="92"/>
    </location>
</feature>
<feature type="compositionally biased region" description="Basic and acidic residues" evidence="1">
    <location>
        <begin position="15"/>
        <end position="24"/>
    </location>
</feature>
<dbReference type="AlphaFoldDB" id="A0A0N7KHC4"/>
<evidence type="ECO:0000256" key="1">
    <source>
        <dbReference type="SAM" id="MobiDB-lite"/>
    </source>
</evidence>
<reference evidence="2 3" key="3">
    <citation type="journal article" date="2013" name="Rice">
        <title>Improvement of the Oryza sativa Nipponbare reference genome using next generation sequence and optical map data.</title>
        <authorList>
            <person name="Kawahara Y."/>
            <person name="de la Bastide M."/>
            <person name="Hamilton J.P."/>
            <person name="Kanamori H."/>
            <person name="McCombie W.R."/>
            <person name="Ouyang S."/>
            <person name="Schwartz D.C."/>
            <person name="Tanaka T."/>
            <person name="Wu J."/>
            <person name="Zhou S."/>
            <person name="Childs K.L."/>
            <person name="Davidson R.M."/>
            <person name="Lin H."/>
            <person name="Quesada-Ocampo L."/>
            <person name="Vaillancourt B."/>
            <person name="Sakai H."/>
            <person name="Lee S.S."/>
            <person name="Kim J."/>
            <person name="Numa H."/>
            <person name="Itoh T."/>
            <person name="Buell C.R."/>
            <person name="Matsumoto T."/>
        </authorList>
    </citation>
    <scope>NUCLEOTIDE SEQUENCE [LARGE SCALE GENOMIC DNA]</scope>
    <source>
        <strain evidence="3">cv. Nipponbare</strain>
    </source>
</reference>
<dbReference type="PaxDb" id="39947-A0A0N7KHC4"/>
<protein>
    <submittedName>
        <fullName evidence="2">Os03g0377750 protein</fullName>
    </submittedName>
</protein>
<feature type="region of interest" description="Disordered" evidence="1">
    <location>
        <begin position="1"/>
        <end position="24"/>
    </location>
</feature>
<gene>
    <name evidence="2" type="ordered locus">Os03g0377750</name>
    <name evidence="2" type="ORF">OSNPB_030377750</name>
</gene>
<evidence type="ECO:0000313" key="2">
    <source>
        <dbReference type="EMBL" id="BAS84425.1"/>
    </source>
</evidence>
<evidence type="ECO:0000313" key="3">
    <source>
        <dbReference type="Proteomes" id="UP000059680"/>
    </source>
</evidence>
<accession>A0A0N7KHC4</accession>
<reference evidence="2 3" key="2">
    <citation type="journal article" date="2013" name="Plant Cell Physiol.">
        <title>Rice Annotation Project Database (RAP-DB): an integrative and interactive database for rice genomics.</title>
        <authorList>
            <person name="Sakai H."/>
            <person name="Lee S.S."/>
            <person name="Tanaka T."/>
            <person name="Numa H."/>
            <person name="Kim J."/>
            <person name="Kawahara Y."/>
            <person name="Wakimoto H."/>
            <person name="Yang C.C."/>
            <person name="Iwamoto M."/>
            <person name="Abe T."/>
            <person name="Yamada Y."/>
            <person name="Muto A."/>
            <person name="Inokuchi H."/>
            <person name="Ikemura T."/>
            <person name="Matsumoto T."/>
            <person name="Sasaki T."/>
            <person name="Itoh T."/>
        </authorList>
    </citation>
    <scope>NUCLEOTIDE SEQUENCE [LARGE SCALE GENOMIC DNA]</scope>
    <source>
        <strain evidence="3">cv. Nipponbare</strain>
    </source>
</reference>
<sequence>MVARVTTTTVGRGETSAKWDHDNDGRLEVCGSVGSNRRSGSTGDLSLPSLLPILSAWIRHRRAYGSSNDDCSSLRRMDLSPPPGIWEQQRRL</sequence>
<reference evidence="3" key="1">
    <citation type="journal article" date="2005" name="Nature">
        <title>The map-based sequence of the rice genome.</title>
        <authorList>
            <consortium name="International rice genome sequencing project (IRGSP)"/>
            <person name="Matsumoto T."/>
            <person name="Wu J."/>
            <person name="Kanamori H."/>
            <person name="Katayose Y."/>
            <person name="Fujisawa M."/>
            <person name="Namiki N."/>
            <person name="Mizuno H."/>
            <person name="Yamamoto K."/>
            <person name="Antonio B.A."/>
            <person name="Baba T."/>
            <person name="Sakata K."/>
            <person name="Nagamura Y."/>
            <person name="Aoki H."/>
            <person name="Arikawa K."/>
            <person name="Arita K."/>
            <person name="Bito T."/>
            <person name="Chiden Y."/>
            <person name="Fujitsuka N."/>
            <person name="Fukunaka R."/>
            <person name="Hamada M."/>
            <person name="Harada C."/>
            <person name="Hayashi A."/>
            <person name="Hijishita S."/>
            <person name="Honda M."/>
            <person name="Hosokawa S."/>
            <person name="Ichikawa Y."/>
            <person name="Idonuma A."/>
            <person name="Iijima M."/>
            <person name="Ikeda M."/>
            <person name="Ikeno M."/>
            <person name="Ito K."/>
            <person name="Ito S."/>
            <person name="Ito T."/>
            <person name="Ito Y."/>
            <person name="Ito Y."/>
            <person name="Iwabuchi A."/>
            <person name="Kamiya K."/>
            <person name="Karasawa W."/>
            <person name="Kurita K."/>
            <person name="Katagiri S."/>
            <person name="Kikuta A."/>
            <person name="Kobayashi H."/>
            <person name="Kobayashi N."/>
            <person name="Machita K."/>
            <person name="Maehara T."/>
            <person name="Masukawa M."/>
            <person name="Mizubayashi T."/>
            <person name="Mukai Y."/>
            <person name="Nagasaki H."/>
            <person name="Nagata Y."/>
            <person name="Naito S."/>
            <person name="Nakashima M."/>
            <person name="Nakama Y."/>
            <person name="Nakamichi Y."/>
            <person name="Nakamura M."/>
            <person name="Meguro A."/>
            <person name="Negishi M."/>
            <person name="Ohta I."/>
            <person name="Ohta T."/>
            <person name="Okamoto M."/>
            <person name="Ono N."/>
            <person name="Saji S."/>
            <person name="Sakaguchi M."/>
            <person name="Sakai K."/>
            <person name="Shibata M."/>
            <person name="Shimokawa T."/>
            <person name="Song J."/>
            <person name="Takazaki Y."/>
            <person name="Terasawa K."/>
            <person name="Tsugane M."/>
            <person name="Tsuji K."/>
            <person name="Ueda S."/>
            <person name="Waki K."/>
            <person name="Yamagata H."/>
            <person name="Yamamoto M."/>
            <person name="Yamamoto S."/>
            <person name="Yamane H."/>
            <person name="Yoshiki S."/>
            <person name="Yoshihara R."/>
            <person name="Yukawa K."/>
            <person name="Zhong H."/>
            <person name="Yano M."/>
            <person name="Yuan Q."/>
            <person name="Ouyang S."/>
            <person name="Liu J."/>
            <person name="Jones K.M."/>
            <person name="Gansberger K."/>
            <person name="Moffat K."/>
            <person name="Hill J."/>
            <person name="Bera J."/>
            <person name="Fadrosh D."/>
            <person name="Jin S."/>
            <person name="Johri S."/>
            <person name="Kim M."/>
            <person name="Overton L."/>
            <person name="Reardon M."/>
            <person name="Tsitrin T."/>
            <person name="Vuong H."/>
            <person name="Weaver B."/>
            <person name="Ciecko A."/>
            <person name="Tallon L."/>
            <person name="Jackson J."/>
            <person name="Pai G."/>
            <person name="Aken S.V."/>
            <person name="Utterback T."/>
            <person name="Reidmuller S."/>
            <person name="Feldblyum T."/>
            <person name="Hsiao J."/>
            <person name="Zismann V."/>
            <person name="Iobst S."/>
            <person name="de Vazeille A.R."/>
            <person name="Buell C.R."/>
            <person name="Ying K."/>
            <person name="Li Y."/>
            <person name="Lu T."/>
            <person name="Huang Y."/>
            <person name="Zhao Q."/>
            <person name="Feng Q."/>
            <person name="Zhang L."/>
            <person name="Zhu J."/>
            <person name="Weng Q."/>
            <person name="Mu J."/>
            <person name="Lu Y."/>
            <person name="Fan D."/>
            <person name="Liu Y."/>
            <person name="Guan J."/>
            <person name="Zhang Y."/>
            <person name="Yu S."/>
            <person name="Liu X."/>
            <person name="Zhang Y."/>
            <person name="Hong G."/>
            <person name="Han B."/>
            <person name="Choisne N."/>
            <person name="Demange N."/>
            <person name="Orjeda G."/>
            <person name="Samain S."/>
            <person name="Cattolico L."/>
            <person name="Pelletier E."/>
            <person name="Couloux A."/>
            <person name="Segurens B."/>
            <person name="Wincker P."/>
            <person name="D'Hont A."/>
            <person name="Scarpelli C."/>
            <person name="Weissenbach J."/>
            <person name="Salanoubat M."/>
            <person name="Quetier F."/>
            <person name="Yu Y."/>
            <person name="Kim H.R."/>
            <person name="Rambo T."/>
            <person name="Currie J."/>
            <person name="Collura K."/>
            <person name="Luo M."/>
            <person name="Yang T."/>
            <person name="Ammiraju J.S.S."/>
            <person name="Engler F."/>
            <person name="Soderlund C."/>
            <person name="Wing R.A."/>
            <person name="Palmer L.E."/>
            <person name="de la Bastide M."/>
            <person name="Spiegel L."/>
            <person name="Nascimento L."/>
            <person name="Zutavern T."/>
            <person name="O'Shaughnessy A."/>
            <person name="Dike S."/>
            <person name="Dedhia N."/>
            <person name="Preston R."/>
            <person name="Balija V."/>
            <person name="McCombie W.R."/>
            <person name="Chow T."/>
            <person name="Chen H."/>
            <person name="Chung M."/>
            <person name="Chen C."/>
            <person name="Shaw J."/>
            <person name="Wu H."/>
            <person name="Hsiao K."/>
            <person name="Chao Y."/>
            <person name="Chu M."/>
            <person name="Cheng C."/>
            <person name="Hour A."/>
            <person name="Lee P."/>
            <person name="Lin S."/>
            <person name="Lin Y."/>
            <person name="Liou J."/>
            <person name="Liu S."/>
            <person name="Hsing Y."/>
            <person name="Raghuvanshi S."/>
            <person name="Mohanty A."/>
            <person name="Bharti A.K."/>
            <person name="Gaur A."/>
            <person name="Gupta V."/>
            <person name="Kumar D."/>
            <person name="Ravi V."/>
            <person name="Vij S."/>
            <person name="Kapur A."/>
            <person name="Khurana P."/>
            <person name="Khurana P."/>
            <person name="Khurana J.P."/>
            <person name="Tyagi A.K."/>
            <person name="Gaikwad K."/>
            <person name="Singh A."/>
            <person name="Dalal V."/>
            <person name="Srivastava S."/>
            <person name="Dixit A."/>
            <person name="Pal A.K."/>
            <person name="Ghazi I.A."/>
            <person name="Yadav M."/>
            <person name="Pandit A."/>
            <person name="Bhargava A."/>
            <person name="Sureshbabu K."/>
            <person name="Batra K."/>
            <person name="Sharma T.R."/>
            <person name="Mohapatra T."/>
            <person name="Singh N.K."/>
            <person name="Messing J."/>
            <person name="Nelson A.B."/>
            <person name="Fuks G."/>
            <person name="Kavchok S."/>
            <person name="Keizer G."/>
            <person name="Linton E."/>
            <person name="Llaca V."/>
            <person name="Song R."/>
            <person name="Tanyolac B."/>
            <person name="Young S."/>
            <person name="Ho-Il K."/>
            <person name="Hahn J.H."/>
            <person name="Sangsakoo G."/>
            <person name="Vanavichit A."/>
            <person name="de Mattos Luiz.A.T."/>
            <person name="Zimmer P.D."/>
            <person name="Malone G."/>
            <person name="Dellagostin O."/>
            <person name="de Oliveira A.C."/>
            <person name="Bevan M."/>
            <person name="Bancroft I."/>
            <person name="Minx P."/>
            <person name="Cordum H."/>
            <person name="Wilson R."/>
            <person name="Cheng Z."/>
            <person name="Jin W."/>
            <person name="Jiang J."/>
            <person name="Leong S.A."/>
            <person name="Iwama H."/>
            <person name="Gojobori T."/>
            <person name="Itoh T."/>
            <person name="Niimura Y."/>
            <person name="Fujii Y."/>
            <person name="Habara T."/>
            <person name="Sakai H."/>
            <person name="Sato Y."/>
            <person name="Wilson G."/>
            <person name="Kumar K."/>
            <person name="McCouch S."/>
            <person name="Juretic N."/>
            <person name="Hoen D."/>
            <person name="Wright S."/>
            <person name="Bruskiewich R."/>
            <person name="Bureau T."/>
            <person name="Miyao A."/>
            <person name="Hirochika H."/>
            <person name="Nishikawa T."/>
            <person name="Kadowaki K."/>
            <person name="Sugiura M."/>
            <person name="Burr B."/>
            <person name="Sasaki T."/>
        </authorList>
    </citation>
    <scope>NUCLEOTIDE SEQUENCE [LARGE SCALE GENOMIC DNA]</scope>
    <source>
        <strain evidence="3">cv. Nipponbare</strain>
    </source>
</reference>
<dbReference type="EMBL" id="AP014959">
    <property type="protein sequence ID" value="BAS84425.1"/>
    <property type="molecule type" value="Genomic_DNA"/>
</dbReference>
<feature type="compositionally biased region" description="Low complexity" evidence="1">
    <location>
        <begin position="1"/>
        <end position="13"/>
    </location>
</feature>
<keyword evidence="3" id="KW-1185">Reference proteome</keyword>
<name>A0A0N7KHC4_ORYSJ</name>
<organism evidence="2 3">
    <name type="scientific">Oryza sativa subsp. japonica</name>
    <name type="common">Rice</name>
    <dbReference type="NCBI Taxonomy" id="39947"/>
    <lineage>
        <taxon>Eukaryota</taxon>
        <taxon>Viridiplantae</taxon>
        <taxon>Streptophyta</taxon>
        <taxon>Embryophyta</taxon>
        <taxon>Tracheophyta</taxon>
        <taxon>Spermatophyta</taxon>
        <taxon>Magnoliopsida</taxon>
        <taxon>Liliopsida</taxon>
        <taxon>Poales</taxon>
        <taxon>Poaceae</taxon>
        <taxon>BOP clade</taxon>
        <taxon>Oryzoideae</taxon>
        <taxon>Oryzeae</taxon>
        <taxon>Oryzinae</taxon>
        <taxon>Oryza</taxon>
        <taxon>Oryza sativa</taxon>
    </lineage>
</organism>
<dbReference type="Proteomes" id="UP000059680">
    <property type="component" value="Chromosome 3"/>
</dbReference>